<evidence type="ECO:0000259" key="7">
    <source>
        <dbReference type="Pfam" id="PF00462"/>
    </source>
</evidence>
<evidence type="ECO:0000313" key="8">
    <source>
        <dbReference type="EMBL" id="MBO1927268.1"/>
    </source>
</evidence>
<dbReference type="InterPro" id="IPR011900">
    <property type="entry name" value="GRX_bact"/>
</dbReference>
<dbReference type="InterPro" id="IPR036249">
    <property type="entry name" value="Thioredoxin-like_sf"/>
</dbReference>
<protein>
    <recommendedName>
        <fullName evidence="6">Glutaredoxin</fullName>
    </recommendedName>
</protein>
<comment type="caution">
    <text evidence="8">The sequence shown here is derived from an EMBL/GenBank/DDBJ whole genome shotgun (WGS) entry which is preliminary data.</text>
</comment>
<dbReference type="InterPro" id="IPR011767">
    <property type="entry name" value="GLR_AS"/>
</dbReference>
<dbReference type="InterPro" id="IPR002109">
    <property type="entry name" value="Glutaredoxin"/>
</dbReference>
<dbReference type="SUPFAM" id="SSF52833">
    <property type="entry name" value="Thioredoxin-like"/>
    <property type="match status" value="1"/>
</dbReference>
<dbReference type="PANTHER" id="PTHR45694:SF18">
    <property type="entry name" value="GLUTAREDOXIN-1-RELATED"/>
    <property type="match status" value="1"/>
</dbReference>
<dbReference type="PRINTS" id="PR00160">
    <property type="entry name" value="GLUTAREDOXIN"/>
</dbReference>
<evidence type="ECO:0000313" key="9">
    <source>
        <dbReference type="Proteomes" id="UP000664835"/>
    </source>
</evidence>
<dbReference type="PROSITE" id="PS51354">
    <property type="entry name" value="GLUTAREDOXIN_2"/>
    <property type="match status" value="1"/>
</dbReference>
<evidence type="ECO:0000256" key="4">
    <source>
        <dbReference type="ARBA" id="ARBA00023157"/>
    </source>
</evidence>
<evidence type="ECO:0000256" key="1">
    <source>
        <dbReference type="ARBA" id="ARBA00007787"/>
    </source>
</evidence>
<dbReference type="RefSeq" id="WP_208149009.1">
    <property type="nucleotide sequence ID" value="NZ_JAGETV010000009.1"/>
</dbReference>
<keyword evidence="9" id="KW-1185">Reference proteome</keyword>
<dbReference type="Pfam" id="PF00462">
    <property type="entry name" value="Glutaredoxin"/>
    <property type="match status" value="1"/>
</dbReference>
<accession>A0ABS3Q4L2</accession>
<comment type="similarity">
    <text evidence="1 6">Belongs to the glutaredoxin family.</text>
</comment>
<evidence type="ECO:0000256" key="3">
    <source>
        <dbReference type="ARBA" id="ARBA00022982"/>
    </source>
</evidence>
<comment type="function">
    <text evidence="6">Has a glutathione-disulfide oxidoreductase activity in the presence of NADPH and glutathione reductase. Reduces low molecular weight disulfides and proteins.</text>
</comment>
<dbReference type="PANTHER" id="PTHR45694">
    <property type="entry name" value="GLUTAREDOXIN 2"/>
    <property type="match status" value="1"/>
</dbReference>
<keyword evidence="6" id="KW-0963">Cytoplasm</keyword>
<dbReference type="Gene3D" id="3.40.30.10">
    <property type="entry name" value="Glutaredoxin"/>
    <property type="match status" value="1"/>
</dbReference>
<name>A0ABS3Q4L2_9GAMM</name>
<dbReference type="Proteomes" id="UP000664835">
    <property type="component" value="Unassembled WGS sequence"/>
</dbReference>
<dbReference type="EMBL" id="JAGETV010000009">
    <property type="protein sequence ID" value="MBO1927268.1"/>
    <property type="molecule type" value="Genomic_DNA"/>
</dbReference>
<dbReference type="NCBIfam" id="TIGR02181">
    <property type="entry name" value="GRX_bact"/>
    <property type="match status" value="1"/>
</dbReference>
<evidence type="ECO:0000256" key="5">
    <source>
        <dbReference type="ARBA" id="ARBA00023284"/>
    </source>
</evidence>
<dbReference type="PROSITE" id="PS00195">
    <property type="entry name" value="GLUTAREDOXIN_1"/>
    <property type="match status" value="1"/>
</dbReference>
<dbReference type="CDD" id="cd03418">
    <property type="entry name" value="GRX_GRXb_1_3_like"/>
    <property type="match status" value="1"/>
</dbReference>
<organism evidence="8 9">
    <name type="scientific">Thiomicrorhabdus marina</name>
    <dbReference type="NCBI Taxonomy" id="2818442"/>
    <lineage>
        <taxon>Bacteria</taxon>
        <taxon>Pseudomonadati</taxon>
        <taxon>Pseudomonadota</taxon>
        <taxon>Gammaproteobacteria</taxon>
        <taxon>Thiotrichales</taxon>
        <taxon>Piscirickettsiaceae</taxon>
        <taxon>Thiomicrorhabdus</taxon>
    </lineage>
</organism>
<evidence type="ECO:0000256" key="2">
    <source>
        <dbReference type="ARBA" id="ARBA00022448"/>
    </source>
</evidence>
<reference evidence="8 9" key="1">
    <citation type="submission" date="2021-03" db="EMBL/GenBank/DDBJ databases">
        <title>Thiomicrorhabdus sp.nov.,novel sulfur-oxidizing bacteria isolated from coastal sediment.</title>
        <authorList>
            <person name="Liu X."/>
        </authorList>
    </citation>
    <scope>NUCLEOTIDE SEQUENCE [LARGE SCALE GENOMIC DNA]</scope>
    <source>
        <strain evidence="8 9">6S2-11</strain>
    </source>
</reference>
<keyword evidence="2 6" id="KW-0813">Transport</keyword>
<dbReference type="InterPro" id="IPR014025">
    <property type="entry name" value="Glutaredoxin_subgr"/>
</dbReference>
<keyword evidence="3 6" id="KW-0249">Electron transport</keyword>
<gene>
    <name evidence="8" type="primary">grxC</name>
    <name evidence="8" type="ORF">J3998_06725</name>
</gene>
<keyword evidence="5 6" id="KW-0676">Redox-active center</keyword>
<keyword evidence="4" id="KW-1015">Disulfide bond</keyword>
<evidence type="ECO:0000256" key="6">
    <source>
        <dbReference type="RuleBase" id="RU364065"/>
    </source>
</evidence>
<proteinExistence type="inferred from homology"/>
<feature type="domain" description="Glutaredoxin" evidence="7">
    <location>
        <begin position="4"/>
        <end position="63"/>
    </location>
</feature>
<sequence>MPQVTIYLTRSCPFCNMAKRLLDGKGVQYETIDIGNDRDAWAAMEAKTGRNTVPQIYIGETHVGGFDDLSAADKSGQLDQLLNG</sequence>